<feature type="compositionally biased region" description="Acidic residues" evidence="1">
    <location>
        <begin position="164"/>
        <end position="173"/>
    </location>
</feature>
<keyword evidence="3" id="KW-0413">Isomerase</keyword>
<dbReference type="InterPro" id="IPR011051">
    <property type="entry name" value="RmlC_Cupin_sf"/>
</dbReference>
<dbReference type="SUPFAM" id="SSF51182">
    <property type="entry name" value="RmlC-like cupins"/>
    <property type="match status" value="1"/>
</dbReference>
<dbReference type="GO" id="GO:0016853">
    <property type="term" value="F:isomerase activity"/>
    <property type="evidence" value="ECO:0007669"/>
    <property type="project" value="UniProtKB-KW"/>
</dbReference>
<accession>A0A1H1RKV7</accession>
<evidence type="ECO:0000256" key="1">
    <source>
        <dbReference type="SAM" id="MobiDB-lite"/>
    </source>
</evidence>
<evidence type="ECO:0000313" key="4">
    <source>
        <dbReference type="Proteomes" id="UP000199649"/>
    </source>
</evidence>
<feature type="domain" description="Cupin type-2" evidence="2">
    <location>
        <begin position="74"/>
        <end position="149"/>
    </location>
</feature>
<keyword evidence="4" id="KW-1185">Reference proteome</keyword>
<dbReference type="InterPro" id="IPR013096">
    <property type="entry name" value="Cupin_2"/>
</dbReference>
<dbReference type="Proteomes" id="UP000199649">
    <property type="component" value="Chromosome I"/>
</dbReference>
<name>A0A1H1RKV7_9MICO</name>
<dbReference type="InterPro" id="IPR052538">
    <property type="entry name" value="Flavonoid_dioxygenase-like"/>
</dbReference>
<reference evidence="4" key="1">
    <citation type="submission" date="2016-10" db="EMBL/GenBank/DDBJ databases">
        <authorList>
            <person name="Varghese N."/>
            <person name="Submissions S."/>
        </authorList>
    </citation>
    <scope>NUCLEOTIDE SEQUENCE [LARGE SCALE GENOMIC DNA]</scope>
    <source>
        <strain evidence="4">DSM 22965</strain>
    </source>
</reference>
<dbReference type="AlphaFoldDB" id="A0A1H1RKV7"/>
<evidence type="ECO:0000259" key="2">
    <source>
        <dbReference type="Pfam" id="PF07883"/>
    </source>
</evidence>
<organism evidence="3 4">
    <name type="scientific">Agrococcus carbonis</name>
    <dbReference type="NCBI Taxonomy" id="684552"/>
    <lineage>
        <taxon>Bacteria</taxon>
        <taxon>Bacillati</taxon>
        <taxon>Actinomycetota</taxon>
        <taxon>Actinomycetes</taxon>
        <taxon>Micrococcales</taxon>
        <taxon>Microbacteriaceae</taxon>
        <taxon>Agrococcus</taxon>
    </lineage>
</organism>
<protein>
    <submittedName>
        <fullName evidence="3">Mannose-6-phosphate isomerase, cupin superfamily</fullName>
    </submittedName>
</protein>
<dbReference type="InterPro" id="IPR014710">
    <property type="entry name" value="RmlC-like_jellyroll"/>
</dbReference>
<proteinExistence type="predicted"/>
<dbReference type="Gene3D" id="2.60.120.10">
    <property type="entry name" value="Jelly Rolls"/>
    <property type="match status" value="1"/>
</dbReference>
<dbReference type="STRING" id="684552.SAMN04489719_2151"/>
<sequence>MRGWAGDTTGGWRRDAGARRIGALVVLRIAGQDRDMEIHDNGPQRNAFDIETASRENTNYRTVAWSGAHLQVVLMSIEPGSSIGLEVHYGTDQFIRLDAGQGRVVMGPSEKDLPFEQDITDGWSVQVPAGTWHDIINTGSEPLKLYTIYAPTHHAQGIVQETAADAEADEEAGRDEPPAFAEEVDTKGEDKA</sequence>
<dbReference type="PANTHER" id="PTHR43346">
    <property type="entry name" value="LIGAND BINDING DOMAIN PROTEIN, PUTATIVE (AFU_ORTHOLOGUE AFUA_6G14370)-RELATED"/>
    <property type="match status" value="1"/>
</dbReference>
<dbReference type="EMBL" id="LT629734">
    <property type="protein sequence ID" value="SDS36391.1"/>
    <property type="molecule type" value="Genomic_DNA"/>
</dbReference>
<dbReference type="CDD" id="cd02223">
    <property type="entry name" value="cupin_Bh2720-like"/>
    <property type="match status" value="1"/>
</dbReference>
<dbReference type="Pfam" id="PF07883">
    <property type="entry name" value="Cupin_2"/>
    <property type="match status" value="1"/>
</dbReference>
<evidence type="ECO:0000313" key="3">
    <source>
        <dbReference type="EMBL" id="SDS36391.1"/>
    </source>
</evidence>
<dbReference type="PANTHER" id="PTHR43346:SF1">
    <property type="entry name" value="QUERCETIN 2,3-DIOXYGENASE-RELATED"/>
    <property type="match status" value="1"/>
</dbReference>
<feature type="region of interest" description="Disordered" evidence="1">
    <location>
        <begin position="160"/>
        <end position="192"/>
    </location>
</feature>
<gene>
    <name evidence="3" type="ORF">SAMN04489719_2151</name>
</gene>